<dbReference type="AlphaFoldDB" id="A0A0E9V5R6"/>
<name>A0A0E9V5R6_ANGAN</name>
<reference evidence="1" key="2">
    <citation type="journal article" date="2015" name="Fish Shellfish Immunol.">
        <title>Early steps in the European eel (Anguilla anguilla)-Vibrio vulnificus interaction in the gills: Role of the RtxA13 toxin.</title>
        <authorList>
            <person name="Callol A."/>
            <person name="Pajuelo D."/>
            <person name="Ebbesson L."/>
            <person name="Teles M."/>
            <person name="MacKenzie S."/>
            <person name="Amaro C."/>
        </authorList>
    </citation>
    <scope>NUCLEOTIDE SEQUENCE</scope>
</reference>
<protein>
    <submittedName>
        <fullName evidence="1">Uncharacterized protein</fullName>
    </submittedName>
</protein>
<dbReference type="EMBL" id="GBXM01035797">
    <property type="protein sequence ID" value="JAH72780.1"/>
    <property type="molecule type" value="Transcribed_RNA"/>
</dbReference>
<proteinExistence type="predicted"/>
<accession>A0A0E9V5R6</accession>
<reference evidence="1" key="1">
    <citation type="submission" date="2014-11" db="EMBL/GenBank/DDBJ databases">
        <authorList>
            <person name="Amaro Gonzalez C."/>
        </authorList>
    </citation>
    <scope>NUCLEOTIDE SEQUENCE</scope>
</reference>
<sequence length="49" mass="5634">MYCTCVCVRMCVWDPLSVALLQFLSVRYAVFTEISGFYSEFVSEVPVFP</sequence>
<evidence type="ECO:0000313" key="1">
    <source>
        <dbReference type="EMBL" id="JAH72780.1"/>
    </source>
</evidence>
<organism evidence="1">
    <name type="scientific">Anguilla anguilla</name>
    <name type="common">European freshwater eel</name>
    <name type="synonym">Muraena anguilla</name>
    <dbReference type="NCBI Taxonomy" id="7936"/>
    <lineage>
        <taxon>Eukaryota</taxon>
        <taxon>Metazoa</taxon>
        <taxon>Chordata</taxon>
        <taxon>Craniata</taxon>
        <taxon>Vertebrata</taxon>
        <taxon>Euteleostomi</taxon>
        <taxon>Actinopterygii</taxon>
        <taxon>Neopterygii</taxon>
        <taxon>Teleostei</taxon>
        <taxon>Anguilliformes</taxon>
        <taxon>Anguillidae</taxon>
        <taxon>Anguilla</taxon>
    </lineage>
</organism>